<keyword evidence="1" id="KW-0175">Coiled coil</keyword>
<evidence type="ECO:0000313" key="3">
    <source>
        <dbReference type="Proteomes" id="UP000887561"/>
    </source>
</evidence>
<keyword evidence="2" id="KW-0472">Membrane</keyword>
<dbReference type="AlphaFoldDB" id="A0A915LU09"/>
<proteinExistence type="predicted"/>
<name>A0A915LU09_MELJA</name>
<keyword evidence="2" id="KW-1133">Transmembrane helix</keyword>
<accession>A0A915LU09</accession>
<dbReference type="Proteomes" id="UP000887561">
    <property type="component" value="Unplaced"/>
</dbReference>
<evidence type="ECO:0000313" key="4">
    <source>
        <dbReference type="WBParaSite" id="scaffold19162_cov253.g19141"/>
    </source>
</evidence>
<evidence type="ECO:0000256" key="1">
    <source>
        <dbReference type="SAM" id="Coils"/>
    </source>
</evidence>
<protein>
    <submittedName>
        <fullName evidence="4">Uncharacterized protein</fullName>
    </submittedName>
</protein>
<evidence type="ECO:0000256" key="2">
    <source>
        <dbReference type="SAM" id="Phobius"/>
    </source>
</evidence>
<sequence>MEKIKTKKEMLANKENLEIWEGKEYEDEEIPEWVIEEMFEENKKSEEIDEEIIEKFDEWIDKIVFEELKEQLEKRDAWLGTNKKMGFGMKLKELNINNDKDTIKQLTFILRSSSKTKEILDILDKGFVGIQKEKQNFDKDLTKLSKEEQEIIAEKSINEIMREIQEEKQDKESLNEKLSEIYKLGKKFVIQKRKMSVMICRFIVTFVSTLKVAILYSELITNRFSLSTFYKEKSVGRILCTKQKSKLAILPCLTLTTLREQLLLNLYFI</sequence>
<keyword evidence="3" id="KW-1185">Reference proteome</keyword>
<feature type="coiled-coil region" evidence="1">
    <location>
        <begin position="157"/>
        <end position="184"/>
    </location>
</feature>
<organism evidence="3 4">
    <name type="scientific">Meloidogyne javanica</name>
    <name type="common">Root-knot nematode worm</name>
    <dbReference type="NCBI Taxonomy" id="6303"/>
    <lineage>
        <taxon>Eukaryota</taxon>
        <taxon>Metazoa</taxon>
        <taxon>Ecdysozoa</taxon>
        <taxon>Nematoda</taxon>
        <taxon>Chromadorea</taxon>
        <taxon>Rhabditida</taxon>
        <taxon>Tylenchina</taxon>
        <taxon>Tylenchomorpha</taxon>
        <taxon>Tylenchoidea</taxon>
        <taxon>Meloidogynidae</taxon>
        <taxon>Meloidogyninae</taxon>
        <taxon>Meloidogyne</taxon>
        <taxon>Meloidogyne incognita group</taxon>
    </lineage>
</organism>
<dbReference type="WBParaSite" id="scaffold19162_cov253.g19141">
    <property type="protein sequence ID" value="scaffold19162_cov253.g19141"/>
    <property type="gene ID" value="scaffold19162_cov253.g19141"/>
</dbReference>
<feature type="transmembrane region" description="Helical" evidence="2">
    <location>
        <begin position="196"/>
        <end position="216"/>
    </location>
</feature>
<keyword evidence="2" id="KW-0812">Transmembrane</keyword>
<reference evidence="4" key="1">
    <citation type="submission" date="2022-11" db="UniProtKB">
        <authorList>
            <consortium name="WormBaseParasite"/>
        </authorList>
    </citation>
    <scope>IDENTIFICATION</scope>
</reference>